<name>A0AAW1U022_9CUCU</name>
<feature type="signal peptide" evidence="1">
    <location>
        <begin position="1"/>
        <end position="20"/>
    </location>
</feature>
<keyword evidence="4" id="KW-1185">Reference proteome</keyword>
<dbReference type="Pfam" id="PF17223">
    <property type="entry name" value="CPCFC"/>
    <property type="match status" value="1"/>
</dbReference>
<feature type="chain" id="PRO_5043743943" description="Cuticle protein CPCFC domain-containing protein" evidence="1">
    <location>
        <begin position="21"/>
        <end position="222"/>
    </location>
</feature>
<evidence type="ECO:0000256" key="1">
    <source>
        <dbReference type="SAM" id="SignalP"/>
    </source>
</evidence>
<evidence type="ECO:0000313" key="3">
    <source>
        <dbReference type="EMBL" id="KAK9873967.1"/>
    </source>
</evidence>
<accession>A0AAW1U022</accession>
<dbReference type="AlphaFoldDB" id="A0AAW1U022"/>
<sequence length="222" mass="23975">MLSKLVVVALFLAVSNSAYTGPLAGGQPAAQFPAGLDPQSCPNYPICENPSVAANPVPISQYNSQYQPIQYSQPQYNQAPQYQPQARYTSPQVPQFNLAQPAPIQIPRRHYNLAAPFTPNQAYNAVPQQYNNQQAQPQYSPQIQEALNRGEYIGDGDYHGEGLAESGAQAQAPAAPAYNPAAYQQAYSAQIPQVPYHGAQQQAQLPAGLAPGACPNYPFCQQ</sequence>
<keyword evidence="1" id="KW-0732">Signal</keyword>
<dbReference type="InterPro" id="IPR033778">
    <property type="entry name" value="CPCFC"/>
</dbReference>
<feature type="domain" description="Cuticle protein CPCFC" evidence="2">
    <location>
        <begin position="32"/>
        <end position="47"/>
    </location>
</feature>
<organism evidence="3 4">
    <name type="scientific">Henosepilachna vigintioctopunctata</name>
    <dbReference type="NCBI Taxonomy" id="420089"/>
    <lineage>
        <taxon>Eukaryota</taxon>
        <taxon>Metazoa</taxon>
        <taxon>Ecdysozoa</taxon>
        <taxon>Arthropoda</taxon>
        <taxon>Hexapoda</taxon>
        <taxon>Insecta</taxon>
        <taxon>Pterygota</taxon>
        <taxon>Neoptera</taxon>
        <taxon>Endopterygota</taxon>
        <taxon>Coleoptera</taxon>
        <taxon>Polyphaga</taxon>
        <taxon>Cucujiformia</taxon>
        <taxon>Coccinelloidea</taxon>
        <taxon>Coccinellidae</taxon>
        <taxon>Epilachninae</taxon>
        <taxon>Epilachnini</taxon>
        <taxon>Henosepilachna</taxon>
    </lineage>
</organism>
<dbReference type="Proteomes" id="UP001431783">
    <property type="component" value="Unassembled WGS sequence"/>
</dbReference>
<dbReference type="GO" id="GO:0042302">
    <property type="term" value="F:structural constituent of cuticle"/>
    <property type="evidence" value="ECO:0007669"/>
    <property type="project" value="InterPro"/>
</dbReference>
<gene>
    <name evidence="3" type="ORF">WA026_002318</name>
</gene>
<dbReference type="EMBL" id="JARQZJ010000031">
    <property type="protein sequence ID" value="KAK9873967.1"/>
    <property type="molecule type" value="Genomic_DNA"/>
</dbReference>
<protein>
    <recommendedName>
        <fullName evidence="2">Cuticle protein CPCFC domain-containing protein</fullName>
    </recommendedName>
</protein>
<proteinExistence type="predicted"/>
<evidence type="ECO:0000313" key="4">
    <source>
        <dbReference type="Proteomes" id="UP001431783"/>
    </source>
</evidence>
<reference evidence="3 4" key="1">
    <citation type="submission" date="2023-03" db="EMBL/GenBank/DDBJ databases">
        <title>Genome insight into feeding habits of ladybird beetles.</title>
        <authorList>
            <person name="Li H.-S."/>
            <person name="Huang Y.-H."/>
            <person name="Pang H."/>
        </authorList>
    </citation>
    <scope>NUCLEOTIDE SEQUENCE [LARGE SCALE GENOMIC DNA]</scope>
    <source>
        <strain evidence="3">SYSU_2023b</strain>
        <tissue evidence="3">Whole body</tissue>
    </source>
</reference>
<comment type="caution">
    <text evidence="3">The sequence shown here is derived from an EMBL/GenBank/DDBJ whole genome shotgun (WGS) entry which is preliminary data.</text>
</comment>
<evidence type="ECO:0000259" key="2">
    <source>
        <dbReference type="Pfam" id="PF17223"/>
    </source>
</evidence>